<evidence type="ECO:0000256" key="3">
    <source>
        <dbReference type="ARBA" id="ARBA00023219"/>
    </source>
</evidence>
<comment type="subcellular location">
    <subcellularLocation>
        <location evidence="1">Virion</location>
    </subcellularLocation>
</comment>
<reference evidence="4 5" key="1">
    <citation type="submission" date="2016-11" db="EMBL/GenBank/DDBJ databases">
        <authorList>
            <person name="Varghese N."/>
            <person name="Submissions S."/>
        </authorList>
    </citation>
    <scope>NUCLEOTIDE SEQUENCE [LARGE SCALE GENOMIC DNA]</scope>
    <source>
        <strain evidence="4 5">DSM 17919</strain>
    </source>
</reference>
<protein>
    <submittedName>
        <fullName evidence="4">Bacteriophage head to tail connecting protein</fullName>
    </submittedName>
</protein>
<accession>A0A8G2CBA5</accession>
<comment type="caution">
    <text evidence="4">The sequence shown here is derived from an EMBL/GenBank/DDBJ whole genome shotgun (WGS) entry which is preliminary data.</text>
</comment>
<evidence type="ECO:0000256" key="2">
    <source>
        <dbReference type="ARBA" id="ARBA00022612"/>
    </source>
</evidence>
<gene>
    <name evidence="4" type="ORF">SAMN05660830_02612</name>
</gene>
<dbReference type="RefSeq" id="WP_019999844.1">
    <property type="nucleotide sequence ID" value="NZ_CP192219.1"/>
</dbReference>
<name>A0A8G2CBA5_9BACT</name>
<dbReference type="Proteomes" id="UP000184001">
    <property type="component" value="Unassembled WGS sequence"/>
</dbReference>
<dbReference type="EMBL" id="FQZR01000006">
    <property type="protein sequence ID" value="SHJ50307.1"/>
    <property type="molecule type" value="Genomic_DNA"/>
</dbReference>
<dbReference type="AlphaFoldDB" id="A0A8G2CBA5"/>
<keyword evidence="2" id="KW-1188">Viral release from host cell</keyword>
<dbReference type="InterPro" id="IPR020991">
    <property type="entry name" value="Connector_podovirus"/>
</dbReference>
<keyword evidence="3" id="KW-0231">Viral genome packaging</keyword>
<organism evidence="4 5">
    <name type="scientific">Halodesulfovibrio aestuarii</name>
    <dbReference type="NCBI Taxonomy" id="126333"/>
    <lineage>
        <taxon>Bacteria</taxon>
        <taxon>Pseudomonadati</taxon>
        <taxon>Thermodesulfobacteriota</taxon>
        <taxon>Desulfovibrionia</taxon>
        <taxon>Desulfovibrionales</taxon>
        <taxon>Desulfovibrionaceae</taxon>
        <taxon>Halodesulfovibrio</taxon>
    </lineage>
</organism>
<proteinExistence type="predicted"/>
<evidence type="ECO:0000313" key="5">
    <source>
        <dbReference type="Proteomes" id="UP000184001"/>
    </source>
</evidence>
<sequence>MSQSLLKAVRNTAVFLEAQRQDWESAWRDVSYYIVPHKGTFSFSDSGSSARFSKKIIDGTASRAIRILAAGMQSGLTSPAQPWFRLRLIDKELMEYAPVRLWLDDVESRIYNELAHAGFYQAAHNMYSELAAFGSADMYMASDEKKLFSFSCLTCGEFAWASDRYGKIDTVLRRTKMTVRQLAAQFGEETLSATARRMLSRDPYSMIEIGHLVCPREGKSFVTQGAGKPVLAGKRNMPWASITFEMGTDATTVLNESGFMEFPHLCGRWDVTGMDTYGYSPAMDVMPDVKMLQEMAKSQLLAVHKVVNPPMRVPAGYKQRLNLIPGAQNFVNSTQQDAVSPLYQINPDIQAVSYKIDDVRRGIREGFFNDLFLMFTGEDRSNITATEVLERSQEKMVMLGPVIERHQTEILDPLLARMLGVLQRSGRMPDAPQELEGRALQVEYVSVLAQAQKLAGSNAIRQLTEQVGRMAAVAPSVLDKLDFDQCVDELASTSGVPARILRSDEDVAARREAAQAQASELQAPEQIERLASAVSSAVSTVKESPELFEKIVSTVGGGAGEDSQKLLQEALTFTGR</sequence>
<evidence type="ECO:0000256" key="1">
    <source>
        <dbReference type="ARBA" id="ARBA00004328"/>
    </source>
</evidence>
<dbReference type="Pfam" id="PF12236">
    <property type="entry name" value="Head-tail_con"/>
    <property type="match status" value="1"/>
</dbReference>
<evidence type="ECO:0000313" key="4">
    <source>
        <dbReference type="EMBL" id="SHJ50307.1"/>
    </source>
</evidence>